<feature type="non-terminal residue" evidence="1">
    <location>
        <position position="183"/>
    </location>
</feature>
<proteinExistence type="predicted"/>
<protein>
    <recommendedName>
        <fullName evidence="3">Peptidase A2 domain-containing protein</fullName>
    </recommendedName>
</protein>
<name>A0A6A4BDI9_9STRA</name>
<keyword evidence="2" id="KW-1185">Reference proteome</keyword>
<dbReference type="SUPFAM" id="SSF50630">
    <property type="entry name" value="Acid proteases"/>
    <property type="match status" value="1"/>
</dbReference>
<reference evidence="1 2" key="1">
    <citation type="submission" date="2018-08" db="EMBL/GenBank/DDBJ databases">
        <title>Genomic investigation of the strawberry pathogen Phytophthora fragariae indicates pathogenicity is determined by transcriptional variation in three key races.</title>
        <authorList>
            <person name="Adams T.M."/>
            <person name="Armitage A.D."/>
            <person name="Sobczyk M.K."/>
            <person name="Bates H.J."/>
            <person name="Dunwell J.M."/>
            <person name="Nellist C.F."/>
            <person name="Harrison R.J."/>
        </authorList>
    </citation>
    <scope>NUCLEOTIDE SEQUENCE [LARGE SCALE GENOMIC DNA]</scope>
    <source>
        <strain evidence="1 2">SCRP333</strain>
    </source>
</reference>
<evidence type="ECO:0000313" key="1">
    <source>
        <dbReference type="EMBL" id="KAE9271981.1"/>
    </source>
</evidence>
<organism evidence="1 2">
    <name type="scientific">Phytophthora rubi</name>
    <dbReference type="NCBI Taxonomy" id="129364"/>
    <lineage>
        <taxon>Eukaryota</taxon>
        <taxon>Sar</taxon>
        <taxon>Stramenopiles</taxon>
        <taxon>Oomycota</taxon>
        <taxon>Peronosporomycetes</taxon>
        <taxon>Peronosporales</taxon>
        <taxon>Peronosporaceae</taxon>
        <taxon>Phytophthora</taxon>
    </lineage>
</organism>
<dbReference type="Gene3D" id="2.40.70.10">
    <property type="entry name" value="Acid Proteases"/>
    <property type="match status" value="1"/>
</dbReference>
<dbReference type="GO" id="GO:0004190">
    <property type="term" value="F:aspartic-type endopeptidase activity"/>
    <property type="evidence" value="ECO:0007669"/>
    <property type="project" value="InterPro"/>
</dbReference>
<dbReference type="CDD" id="cd00303">
    <property type="entry name" value="retropepsin_like"/>
    <property type="match status" value="1"/>
</dbReference>
<dbReference type="EMBL" id="QXFT01005595">
    <property type="protein sequence ID" value="KAE9271981.1"/>
    <property type="molecule type" value="Genomic_DNA"/>
</dbReference>
<evidence type="ECO:0000313" key="2">
    <source>
        <dbReference type="Proteomes" id="UP000434957"/>
    </source>
</evidence>
<dbReference type="AlphaFoldDB" id="A0A6A4BDI9"/>
<dbReference type="InterPro" id="IPR021109">
    <property type="entry name" value="Peptidase_aspartic_dom_sf"/>
</dbReference>
<evidence type="ECO:0008006" key="3">
    <source>
        <dbReference type="Google" id="ProtNLM"/>
    </source>
</evidence>
<comment type="caution">
    <text evidence="1">The sequence shown here is derived from an EMBL/GenBank/DDBJ whole genome shotgun (WGS) entry which is preliminary data.</text>
</comment>
<sequence>MVASLRPVDAYQRFEATMTLDLQPGESRGYWKHHVPDKHFKQAKANSKINNVRAVALLDTGSEVSIIDATFARKLYIATGRTRIKLTLAGSLVYLYDVWVGDDLPPDYQVILGMDFMVPAGIRLDLGDGFMCLPDEIRVNLRGRRRIFSDKVRPVYVGEHLTLKVAESMELPLQIRGSDKEKL</sequence>
<gene>
    <name evidence="1" type="ORF">PR003_g30346</name>
</gene>
<dbReference type="GO" id="GO:0006508">
    <property type="term" value="P:proteolysis"/>
    <property type="evidence" value="ECO:0007669"/>
    <property type="project" value="InterPro"/>
</dbReference>
<dbReference type="Proteomes" id="UP000434957">
    <property type="component" value="Unassembled WGS sequence"/>
</dbReference>
<dbReference type="InterPro" id="IPR001969">
    <property type="entry name" value="Aspartic_peptidase_AS"/>
</dbReference>
<accession>A0A6A4BDI9</accession>
<dbReference type="PROSITE" id="PS00141">
    <property type="entry name" value="ASP_PROTEASE"/>
    <property type="match status" value="1"/>
</dbReference>